<evidence type="ECO:0000256" key="3">
    <source>
        <dbReference type="ARBA" id="ARBA00023125"/>
    </source>
</evidence>
<evidence type="ECO:0000313" key="8">
    <source>
        <dbReference type="Proteomes" id="UP000275727"/>
    </source>
</evidence>
<keyword evidence="2" id="KW-0229">DNA integration</keyword>
<evidence type="ECO:0000256" key="4">
    <source>
        <dbReference type="ARBA" id="ARBA00023172"/>
    </source>
</evidence>
<dbReference type="Pfam" id="PF13356">
    <property type="entry name" value="Arm-DNA-bind_3"/>
    <property type="match status" value="1"/>
</dbReference>
<sequence length="439" mass="48147">MKTKLSKTLADVAEPRAKRYNIWDSEISGFGLRVTPAGIKTWVVKYRAGEGGRGVVARWYTIGPFPEISASDARKAAEFALARVRLGEDPGGERITKRAEMTLAEAIDFYEHEGCFVQRGIRQGEPMKPMTKAYTLARLRHHVVRLLGKRRVTEIDEGDITTFVRDVSAGKTARDEWIVDPETGKRKRVIVRGGDGAARKVVRDLSAVYSFLKTHKRKTRVTHNPVEDASVRKTDNKRTRFLSIEEVKLLGDALDAVEAEGANPKAVNIARLWALSGCRRNEIAGLKWSEVDLERGLLIFDDSKTGRSVRPLGAAATALLEAMRPDEPEGYVFPAERGDGFYQGTKTVWQAAIKKADLPGVTPHVLRHTLGSAAASAGEALLMVGSLLGHANARSTAIYAHISHDPARMAADRVTAPIAEALGRPVPMRKEKMEAAEAA</sequence>
<dbReference type="InterPro" id="IPR002104">
    <property type="entry name" value="Integrase_catalytic"/>
</dbReference>
<reference evidence="7 9" key="2">
    <citation type="submission" date="2018-10" db="EMBL/GenBank/DDBJ databases">
        <title>Genomic Encyclopedia of Type Strains, Phase IV (KMG-IV): sequencing the most valuable type-strain genomes for metagenomic binning, comparative biology and taxonomic classification.</title>
        <authorList>
            <person name="Goeker M."/>
        </authorList>
    </citation>
    <scope>NUCLEOTIDE SEQUENCE [LARGE SCALE GENOMIC DNA]</scope>
    <source>
        <strain evidence="7 9">DSM 19791</strain>
    </source>
</reference>
<dbReference type="AlphaFoldDB" id="A0AAD1D4Y3"/>
<dbReference type="Gene3D" id="1.10.443.10">
    <property type="entry name" value="Intergrase catalytic core"/>
    <property type="match status" value="1"/>
</dbReference>
<dbReference type="Gene3D" id="3.30.160.390">
    <property type="entry name" value="Integrase, DNA-binding domain"/>
    <property type="match status" value="1"/>
</dbReference>
<dbReference type="InterPro" id="IPR010998">
    <property type="entry name" value="Integrase_recombinase_N"/>
</dbReference>
<feature type="domain" description="Tyr recombinase" evidence="5">
    <location>
        <begin position="237"/>
        <end position="412"/>
    </location>
</feature>
<dbReference type="PROSITE" id="PS51898">
    <property type="entry name" value="TYR_RECOMBINASE"/>
    <property type="match status" value="1"/>
</dbReference>
<keyword evidence="3" id="KW-0238">DNA-binding</keyword>
<dbReference type="RefSeq" id="WP_121053721.1">
    <property type="nucleotide sequence ID" value="NZ_AP018711.1"/>
</dbReference>
<accession>A0AAD1D4Y3</accession>
<organism evidence="6 8">
    <name type="scientific">Sphingosinicella microcystinivorans</name>
    <dbReference type="NCBI Taxonomy" id="335406"/>
    <lineage>
        <taxon>Bacteria</taxon>
        <taxon>Pseudomonadati</taxon>
        <taxon>Pseudomonadota</taxon>
        <taxon>Alphaproteobacteria</taxon>
        <taxon>Sphingomonadales</taxon>
        <taxon>Sphingosinicellaceae</taxon>
        <taxon>Sphingosinicella</taxon>
    </lineage>
</organism>
<keyword evidence="9" id="KW-1185">Reference proteome</keyword>
<gene>
    <name evidence="7" type="ORF">DFR51_3688</name>
    <name evidence="6" type="ORF">SmB9_07040</name>
</gene>
<reference evidence="6 8" key="1">
    <citation type="submission" date="2018-06" db="EMBL/GenBank/DDBJ databases">
        <title>Complete Genome Sequence of the Microcystin-Degrading Bacterium Sphingosinicella microcystinivorans Strain B-9.</title>
        <authorList>
            <person name="Jin H."/>
            <person name="Nishizawa T."/>
            <person name="Guo Y."/>
            <person name="Nishizawa A."/>
            <person name="Park H."/>
            <person name="Kato H."/>
            <person name="Tsuji K."/>
            <person name="Harada K."/>
        </authorList>
    </citation>
    <scope>NUCLEOTIDE SEQUENCE [LARGE SCALE GENOMIC DNA]</scope>
    <source>
        <strain evidence="6 8">B9</strain>
    </source>
</reference>
<dbReference type="InterPro" id="IPR038488">
    <property type="entry name" value="Integrase_DNA-bd_sf"/>
</dbReference>
<dbReference type="InterPro" id="IPR050808">
    <property type="entry name" value="Phage_Integrase"/>
</dbReference>
<dbReference type="EMBL" id="RBWX01000013">
    <property type="protein sequence ID" value="RKS84595.1"/>
    <property type="molecule type" value="Genomic_DNA"/>
</dbReference>
<dbReference type="InterPro" id="IPR013762">
    <property type="entry name" value="Integrase-like_cat_sf"/>
</dbReference>
<comment type="similarity">
    <text evidence="1">Belongs to the 'phage' integrase family.</text>
</comment>
<evidence type="ECO:0000313" key="7">
    <source>
        <dbReference type="EMBL" id="RKS84595.1"/>
    </source>
</evidence>
<dbReference type="Proteomes" id="UP000275727">
    <property type="component" value="Chromosome"/>
</dbReference>
<dbReference type="InterPro" id="IPR011010">
    <property type="entry name" value="DNA_brk_join_enz"/>
</dbReference>
<dbReference type="KEGG" id="smic:SmB9_07040"/>
<dbReference type="EMBL" id="AP018711">
    <property type="protein sequence ID" value="BBE33046.1"/>
    <property type="molecule type" value="Genomic_DNA"/>
</dbReference>
<evidence type="ECO:0000259" key="5">
    <source>
        <dbReference type="PROSITE" id="PS51898"/>
    </source>
</evidence>
<protein>
    <submittedName>
        <fullName evidence="6">Integrase</fullName>
    </submittedName>
    <submittedName>
        <fullName evidence="7">Site-specific recombinase XerD</fullName>
    </submittedName>
</protein>
<dbReference type="CDD" id="cd00796">
    <property type="entry name" value="INT_Rci_Hp1_C"/>
    <property type="match status" value="1"/>
</dbReference>
<evidence type="ECO:0000313" key="6">
    <source>
        <dbReference type="EMBL" id="BBE33046.1"/>
    </source>
</evidence>
<dbReference type="Pfam" id="PF00589">
    <property type="entry name" value="Phage_integrase"/>
    <property type="match status" value="1"/>
</dbReference>
<dbReference type="SUPFAM" id="SSF56349">
    <property type="entry name" value="DNA breaking-rejoining enzymes"/>
    <property type="match status" value="1"/>
</dbReference>
<evidence type="ECO:0000256" key="2">
    <source>
        <dbReference type="ARBA" id="ARBA00022908"/>
    </source>
</evidence>
<name>A0AAD1D4Y3_SPHMI</name>
<dbReference type="GO" id="GO:0003677">
    <property type="term" value="F:DNA binding"/>
    <property type="evidence" value="ECO:0007669"/>
    <property type="project" value="UniProtKB-KW"/>
</dbReference>
<dbReference type="Proteomes" id="UP000276029">
    <property type="component" value="Unassembled WGS sequence"/>
</dbReference>
<evidence type="ECO:0000313" key="9">
    <source>
        <dbReference type="Proteomes" id="UP000276029"/>
    </source>
</evidence>
<dbReference type="Gene3D" id="1.10.150.130">
    <property type="match status" value="1"/>
</dbReference>
<dbReference type="PANTHER" id="PTHR30629">
    <property type="entry name" value="PROPHAGE INTEGRASE"/>
    <property type="match status" value="1"/>
</dbReference>
<evidence type="ECO:0000256" key="1">
    <source>
        <dbReference type="ARBA" id="ARBA00008857"/>
    </source>
</evidence>
<dbReference type="InterPro" id="IPR025166">
    <property type="entry name" value="Integrase_DNA_bind_dom"/>
</dbReference>
<dbReference type="GO" id="GO:0006310">
    <property type="term" value="P:DNA recombination"/>
    <property type="evidence" value="ECO:0007669"/>
    <property type="project" value="UniProtKB-KW"/>
</dbReference>
<keyword evidence="4" id="KW-0233">DNA recombination</keyword>
<proteinExistence type="inferred from homology"/>
<dbReference type="PANTHER" id="PTHR30629:SF2">
    <property type="entry name" value="PROPHAGE INTEGRASE INTS-RELATED"/>
    <property type="match status" value="1"/>
</dbReference>
<dbReference type="GO" id="GO:0015074">
    <property type="term" value="P:DNA integration"/>
    <property type="evidence" value="ECO:0007669"/>
    <property type="project" value="UniProtKB-KW"/>
</dbReference>